<evidence type="ECO:0000259" key="7">
    <source>
        <dbReference type="Pfam" id="PF21096"/>
    </source>
</evidence>
<dbReference type="AlphaFoldDB" id="A0A6M3IK20"/>
<dbReference type="PANTHER" id="PTHR45900">
    <property type="entry name" value="RECA"/>
    <property type="match status" value="1"/>
</dbReference>
<name>A0A6M3IK20_9ZZZZ</name>
<keyword evidence="4" id="KW-0238">DNA-binding</keyword>
<dbReference type="InterPro" id="IPR049428">
    <property type="entry name" value="RecA-like_N"/>
</dbReference>
<dbReference type="InterPro" id="IPR023400">
    <property type="entry name" value="RecA_C_sf"/>
</dbReference>
<dbReference type="GO" id="GO:0006281">
    <property type="term" value="P:DNA repair"/>
    <property type="evidence" value="ECO:0007669"/>
    <property type="project" value="InterPro"/>
</dbReference>
<evidence type="ECO:0000256" key="3">
    <source>
        <dbReference type="ARBA" id="ARBA00022840"/>
    </source>
</evidence>
<dbReference type="PANTHER" id="PTHR45900:SF1">
    <property type="entry name" value="MITOCHONDRIAL DNA REPAIR PROTEIN RECA HOMOLOG-RELATED"/>
    <property type="match status" value="1"/>
</dbReference>
<dbReference type="InterPro" id="IPR049261">
    <property type="entry name" value="RecA-like_C"/>
</dbReference>
<evidence type="ECO:0000313" key="8">
    <source>
        <dbReference type="EMBL" id="QJA57724.1"/>
    </source>
</evidence>
<dbReference type="Pfam" id="PF21096">
    <property type="entry name" value="RecA_C"/>
    <property type="match status" value="1"/>
</dbReference>
<dbReference type="GO" id="GO:0005524">
    <property type="term" value="F:ATP binding"/>
    <property type="evidence" value="ECO:0007669"/>
    <property type="project" value="UniProtKB-KW"/>
</dbReference>
<proteinExistence type="inferred from homology"/>
<sequence>MNEIAEKIQKESDKDFGKGIMTDATHLLEQKLAIVSVSPALDIGLGGGIPEGSWVTISGNDKCGKSSAALQIAANAQSIGKFVYFYAPEGRIKKRDLEGIHNLDTSKNFKLIQSIEGHILSAEEYLTHIIKVIKSHPKCVVIIDSLSSICSAQELTTEISSQTRLPTPKLLASFCRQLGGIVPVQNTILIAIQQLMANTSGYGSPYIEGDGRKIKYQVDVRLRCKSHQGWTNKDGVQIGQLVNWEIKATPLGPPNVKVKSYLRYGYGLDSEKEIFNLGVDFGLINKSGAWYTFDCIEEPASMKYQGEEKCVQFLRDNPEYTKTIYDMIKDMT</sequence>
<reference evidence="8" key="1">
    <citation type="submission" date="2020-03" db="EMBL/GenBank/DDBJ databases">
        <title>The deep terrestrial virosphere.</title>
        <authorList>
            <person name="Holmfeldt K."/>
            <person name="Nilsson E."/>
            <person name="Simone D."/>
            <person name="Lopez-Fernandez M."/>
            <person name="Wu X."/>
            <person name="de Brujin I."/>
            <person name="Lundin D."/>
            <person name="Andersson A."/>
            <person name="Bertilsson S."/>
            <person name="Dopson M."/>
        </authorList>
    </citation>
    <scope>NUCLEOTIDE SEQUENCE</scope>
    <source>
        <strain evidence="8">MM415B01579</strain>
    </source>
</reference>
<keyword evidence="5" id="KW-0233">DNA recombination</keyword>
<evidence type="ECO:0000256" key="1">
    <source>
        <dbReference type="ARBA" id="ARBA00009391"/>
    </source>
</evidence>
<dbReference type="Gene3D" id="3.30.250.10">
    <property type="entry name" value="RecA protein, C-terminal domain"/>
    <property type="match status" value="1"/>
</dbReference>
<evidence type="ECO:0000256" key="4">
    <source>
        <dbReference type="ARBA" id="ARBA00023125"/>
    </source>
</evidence>
<dbReference type="InterPro" id="IPR027417">
    <property type="entry name" value="P-loop_NTPase"/>
</dbReference>
<dbReference type="SUPFAM" id="SSF54752">
    <property type="entry name" value="RecA protein, C-terminal domain"/>
    <property type="match status" value="1"/>
</dbReference>
<keyword evidence="2" id="KW-0547">Nucleotide-binding</keyword>
<dbReference type="GO" id="GO:0006310">
    <property type="term" value="P:DNA recombination"/>
    <property type="evidence" value="ECO:0007669"/>
    <property type="project" value="UniProtKB-KW"/>
</dbReference>
<dbReference type="InterPro" id="IPR013765">
    <property type="entry name" value="DNA_recomb/repair_RecA"/>
</dbReference>
<dbReference type="GO" id="GO:0003697">
    <property type="term" value="F:single-stranded DNA binding"/>
    <property type="evidence" value="ECO:0007669"/>
    <property type="project" value="InterPro"/>
</dbReference>
<dbReference type="SUPFAM" id="SSF52540">
    <property type="entry name" value="P-loop containing nucleoside triphosphate hydrolases"/>
    <property type="match status" value="1"/>
</dbReference>
<evidence type="ECO:0000256" key="5">
    <source>
        <dbReference type="ARBA" id="ARBA00023172"/>
    </source>
</evidence>
<evidence type="ECO:0000256" key="2">
    <source>
        <dbReference type="ARBA" id="ARBA00022741"/>
    </source>
</evidence>
<dbReference type="GO" id="GO:0005829">
    <property type="term" value="C:cytosol"/>
    <property type="evidence" value="ECO:0007669"/>
    <property type="project" value="TreeGrafter"/>
</dbReference>
<accession>A0A6M3IK20</accession>
<dbReference type="Pfam" id="PF00154">
    <property type="entry name" value="RecA_N"/>
    <property type="match status" value="1"/>
</dbReference>
<dbReference type="Gene3D" id="3.40.50.300">
    <property type="entry name" value="P-loop containing nucleotide triphosphate hydrolases"/>
    <property type="match status" value="1"/>
</dbReference>
<feature type="domain" description="RecA-like C-terminal" evidence="7">
    <location>
        <begin position="273"/>
        <end position="330"/>
    </location>
</feature>
<comment type="similarity">
    <text evidence="1">Belongs to the RecA family.</text>
</comment>
<dbReference type="PRINTS" id="PR00142">
    <property type="entry name" value="RECA"/>
</dbReference>
<evidence type="ECO:0000259" key="6">
    <source>
        <dbReference type="Pfam" id="PF00154"/>
    </source>
</evidence>
<feature type="domain" description="RecA-like N-terminal" evidence="6">
    <location>
        <begin position="9"/>
        <end position="268"/>
    </location>
</feature>
<gene>
    <name evidence="8" type="ORF">MM415B01579_0022</name>
</gene>
<keyword evidence="3" id="KW-0067">ATP-binding</keyword>
<protein>
    <submittedName>
        <fullName evidence="8">Putative RecA</fullName>
    </submittedName>
</protein>
<organism evidence="8">
    <name type="scientific">viral metagenome</name>
    <dbReference type="NCBI Taxonomy" id="1070528"/>
    <lineage>
        <taxon>unclassified sequences</taxon>
        <taxon>metagenomes</taxon>
        <taxon>organismal metagenomes</taxon>
    </lineage>
</organism>
<dbReference type="EMBL" id="MT141288">
    <property type="protein sequence ID" value="QJA57724.1"/>
    <property type="molecule type" value="Genomic_DNA"/>
</dbReference>